<dbReference type="GO" id="GO:0016829">
    <property type="term" value="F:lyase activity"/>
    <property type="evidence" value="ECO:0007669"/>
    <property type="project" value="UniProtKB-KW"/>
</dbReference>
<sequence length="45" mass="5108">MNALFYGDKGLAARIIEQGITQRMAAQIDQDGKQTMELERTIPFH</sequence>
<dbReference type="Gene3D" id="1.50.10.100">
    <property type="entry name" value="Chondroitin AC/alginate lyase"/>
    <property type="match status" value="1"/>
</dbReference>
<evidence type="ECO:0000259" key="3">
    <source>
        <dbReference type="Pfam" id="PF05426"/>
    </source>
</evidence>
<protein>
    <recommendedName>
        <fullName evidence="3">Alginate lyase domain-containing protein</fullName>
    </recommendedName>
</protein>
<dbReference type="Pfam" id="PF05426">
    <property type="entry name" value="Alginate_lyase"/>
    <property type="match status" value="1"/>
</dbReference>
<accession>A0A485AQR4</accession>
<evidence type="ECO:0000256" key="2">
    <source>
        <dbReference type="ARBA" id="ARBA00023239"/>
    </source>
</evidence>
<keyword evidence="2" id="KW-0456">Lyase</keyword>
<evidence type="ECO:0000313" key="4">
    <source>
        <dbReference type="EMBL" id="VFS62990.1"/>
    </source>
</evidence>
<dbReference type="InterPro" id="IPR008929">
    <property type="entry name" value="Chondroitin_lyas"/>
</dbReference>
<name>A0A485AQR4_RAOPL</name>
<feature type="domain" description="Alginate lyase" evidence="3">
    <location>
        <begin position="3"/>
        <end position="45"/>
    </location>
</feature>
<dbReference type="GO" id="GO:0042597">
    <property type="term" value="C:periplasmic space"/>
    <property type="evidence" value="ECO:0007669"/>
    <property type="project" value="InterPro"/>
</dbReference>
<evidence type="ECO:0000313" key="5">
    <source>
        <dbReference type="Proteomes" id="UP000345637"/>
    </source>
</evidence>
<dbReference type="Proteomes" id="UP000345637">
    <property type="component" value="Unassembled WGS sequence"/>
</dbReference>
<reference evidence="4 5" key="1">
    <citation type="submission" date="2019-03" db="EMBL/GenBank/DDBJ databases">
        <authorList>
            <consortium name="Pathogen Informatics"/>
        </authorList>
    </citation>
    <scope>NUCLEOTIDE SEQUENCE [LARGE SCALE GENOMIC DNA]</scope>
    <source>
        <strain evidence="4 5">NCTC12998</strain>
    </source>
</reference>
<dbReference type="EMBL" id="CAADJE010000021">
    <property type="protein sequence ID" value="VFS62990.1"/>
    <property type="molecule type" value="Genomic_DNA"/>
</dbReference>
<proteinExistence type="predicted"/>
<keyword evidence="1" id="KW-0732">Signal</keyword>
<gene>
    <name evidence="4" type="ORF">NCTC12998_02065</name>
</gene>
<dbReference type="AlphaFoldDB" id="A0A485AQR4"/>
<dbReference type="InterPro" id="IPR008397">
    <property type="entry name" value="Alginate_lyase_dom"/>
</dbReference>
<organism evidence="4 5">
    <name type="scientific">Raoultella planticola</name>
    <name type="common">Klebsiella planticola</name>
    <dbReference type="NCBI Taxonomy" id="575"/>
    <lineage>
        <taxon>Bacteria</taxon>
        <taxon>Pseudomonadati</taxon>
        <taxon>Pseudomonadota</taxon>
        <taxon>Gammaproteobacteria</taxon>
        <taxon>Enterobacterales</taxon>
        <taxon>Enterobacteriaceae</taxon>
        <taxon>Klebsiella/Raoultella group</taxon>
        <taxon>Raoultella</taxon>
    </lineage>
</organism>
<evidence type="ECO:0000256" key="1">
    <source>
        <dbReference type="ARBA" id="ARBA00022729"/>
    </source>
</evidence>